<name>A0A0N4WSZ1_HAEPC</name>
<evidence type="ECO:0000313" key="3">
    <source>
        <dbReference type="WBParaSite" id="HPLM_0001467801-mRNA-1"/>
    </source>
</evidence>
<protein>
    <submittedName>
        <fullName evidence="1 3">Uncharacterized protein</fullName>
    </submittedName>
</protein>
<reference evidence="1 2" key="2">
    <citation type="submission" date="2018-11" db="EMBL/GenBank/DDBJ databases">
        <authorList>
            <consortium name="Pathogen Informatics"/>
        </authorList>
    </citation>
    <scope>NUCLEOTIDE SEQUENCE [LARGE SCALE GENOMIC DNA]</scope>
    <source>
        <strain evidence="1 2">MHpl1</strain>
    </source>
</reference>
<dbReference type="AlphaFoldDB" id="A0A0N4WSZ1"/>
<evidence type="ECO:0000313" key="2">
    <source>
        <dbReference type="Proteomes" id="UP000268014"/>
    </source>
</evidence>
<proteinExistence type="predicted"/>
<sequence>MYIKIRIFGDDSRKPLFHGRRRKLYKSRHHIHIEITVESASLSLSNRCSSRRQPGRGFYCHQHIILLLHEWVISTCIYWLLSKIVKRPCFFRRQHIGRLLAASILHVQIDGSEGTERMRNSQGFAETRKVYFPFSKEMCHMRQHQ</sequence>
<keyword evidence="2" id="KW-1185">Reference proteome</keyword>
<organism evidence="3">
    <name type="scientific">Haemonchus placei</name>
    <name type="common">Barber's pole worm</name>
    <dbReference type="NCBI Taxonomy" id="6290"/>
    <lineage>
        <taxon>Eukaryota</taxon>
        <taxon>Metazoa</taxon>
        <taxon>Ecdysozoa</taxon>
        <taxon>Nematoda</taxon>
        <taxon>Chromadorea</taxon>
        <taxon>Rhabditida</taxon>
        <taxon>Rhabditina</taxon>
        <taxon>Rhabditomorpha</taxon>
        <taxon>Strongyloidea</taxon>
        <taxon>Trichostrongylidae</taxon>
        <taxon>Haemonchus</taxon>
    </lineage>
</organism>
<reference evidence="3" key="1">
    <citation type="submission" date="2017-02" db="UniProtKB">
        <authorList>
            <consortium name="WormBaseParasite"/>
        </authorList>
    </citation>
    <scope>IDENTIFICATION</scope>
</reference>
<accession>A0A0N4WSZ1</accession>
<gene>
    <name evidence="1" type="ORF">HPLM_LOCUS14670</name>
</gene>
<dbReference type="EMBL" id="UZAF01018654">
    <property type="protein sequence ID" value="VDO53631.1"/>
    <property type="molecule type" value="Genomic_DNA"/>
</dbReference>
<dbReference type="Proteomes" id="UP000268014">
    <property type="component" value="Unassembled WGS sequence"/>
</dbReference>
<evidence type="ECO:0000313" key="1">
    <source>
        <dbReference type="EMBL" id="VDO53631.1"/>
    </source>
</evidence>
<dbReference type="WBParaSite" id="HPLM_0001467801-mRNA-1">
    <property type="protein sequence ID" value="HPLM_0001467801-mRNA-1"/>
    <property type="gene ID" value="HPLM_0001467801"/>
</dbReference>